<organism evidence="1 2">
    <name type="scientific">Pan troglodytes</name>
    <name type="common">Chimpanzee</name>
    <dbReference type="NCBI Taxonomy" id="9598"/>
    <lineage>
        <taxon>Eukaryota</taxon>
        <taxon>Metazoa</taxon>
        <taxon>Chordata</taxon>
        <taxon>Craniata</taxon>
        <taxon>Vertebrata</taxon>
        <taxon>Euteleostomi</taxon>
        <taxon>Mammalia</taxon>
        <taxon>Eutheria</taxon>
        <taxon>Euarchontoglires</taxon>
        <taxon>Primates</taxon>
        <taxon>Haplorrhini</taxon>
        <taxon>Catarrhini</taxon>
        <taxon>Hominidae</taxon>
        <taxon>Pan</taxon>
    </lineage>
</organism>
<name>A0A2J8P1J3_PANTR</name>
<protein>
    <submittedName>
        <fullName evidence="1">RPL22L1 isoform 2</fullName>
    </submittedName>
</protein>
<dbReference type="EMBL" id="NBAG03000220">
    <property type="protein sequence ID" value="PNI77859.1"/>
    <property type="molecule type" value="Genomic_DNA"/>
</dbReference>
<evidence type="ECO:0000313" key="1">
    <source>
        <dbReference type="EMBL" id="PNI77859.1"/>
    </source>
</evidence>
<dbReference type="InterPro" id="IPR038526">
    <property type="entry name" value="Ribosomal_eL22_sf"/>
</dbReference>
<accession>A0A2J8P1J3</accession>
<dbReference type="Proteomes" id="UP000236370">
    <property type="component" value="Unassembled WGS sequence"/>
</dbReference>
<proteinExistence type="predicted"/>
<gene>
    <name evidence="1" type="ORF">CK820_G0006076</name>
</gene>
<dbReference type="Gene3D" id="3.30.1360.210">
    <property type="match status" value="1"/>
</dbReference>
<comment type="caution">
    <text evidence="1">The sequence shown here is derived from an EMBL/GenBank/DDBJ whole genome shotgun (WGS) entry which is preliminary data.</text>
</comment>
<sequence length="63" mass="7043">MAPKDKKPKRSTWRFNLDLTHPVEDGIFDSGNFGTFPSEYLGFSSLVLHFFCFKIGAISTGEG</sequence>
<dbReference type="AlphaFoldDB" id="A0A2J8P1J3"/>
<reference evidence="1 2" key="1">
    <citation type="submission" date="2017-12" db="EMBL/GenBank/DDBJ databases">
        <title>High-resolution comparative analysis of great ape genomes.</title>
        <authorList>
            <person name="Pollen A."/>
            <person name="Hastie A."/>
            <person name="Hormozdiari F."/>
            <person name="Dougherty M."/>
            <person name="Liu R."/>
            <person name="Chaisson M."/>
            <person name="Hoppe E."/>
            <person name="Hill C."/>
            <person name="Pang A."/>
            <person name="Hillier L."/>
            <person name="Baker C."/>
            <person name="Armstrong J."/>
            <person name="Shendure J."/>
            <person name="Paten B."/>
            <person name="Wilson R."/>
            <person name="Chao H."/>
            <person name="Schneider V."/>
            <person name="Ventura M."/>
            <person name="Kronenberg Z."/>
            <person name="Murali S."/>
            <person name="Gordon D."/>
            <person name="Cantsilieris S."/>
            <person name="Munson K."/>
            <person name="Nelson B."/>
            <person name="Raja A."/>
            <person name="Underwood J."/>
            <person name="Diekhans M."/>
            <person name="Fiddes I."/>
            <person name="Haussler D."/>
            <person name="Eichler E."/>
        </authorList>
    </citation>
    <scope>NUCLEOTIDE SEQUENCE [LARGE SCALE GENOMIC DNA]</scope>
    <source>
        <strain evidence="1">Yerkes chimp pedigree #C0471</strain>
    </source>
</reference>
<evidence type="ECO:0000313" key="2">
    <source>
        <dbReference type="Proteomes" id="UP000236370"/>
    </source>
</evidence>